<dbReference type="Gene3D" id="3.20.20.80">
    <property type="entry name" value="Glycosidases"/>
    <property type="match status" value="1"/>
</dbReference>
<keyword evidence="4" id="KW-0119">Carbohydrate metabolism</keyword>
<feature type="domain" description="Alpha glucuronidase N-terminal" evidence="7">
    <location>
        <begin position="15"/>
        <end position="134"/>
    </location>
</feature>
<evidence type="ECO:0000256" key="2">
    <source>
        <dbReference type="ARBA" id="ARBA00022651"/>
    </source>
</evidence>
<dbReference type="InterPro" id="IPR037054">
    <property type="entry name" value="A-glucoronidase_C_sf"/>
</dbReference>
<dbReference type="AlphaFoldDB" id="A0AAV3UNT4"/>
<reference evidence="10 11" key="1">
    <citation type="journal article" date="2019" name="Int. J. Syst. Evol. Microbiol.">
        <title>The Global Catalogue of Microorganisms (GCM) 10K type strain sequencing project: providing services to taxonomists for standard genome sequencing and annotation.</title>
        <authorList>
            <consortium name="The Broad Institute Genomics Platform"/>
            <consortium name="The Broad Institute Genome Sequencing Center for Infectious Disease"/>
            <person name="Wu L."/>
            <person name="Ma J."/>
        </authorList>
    </citation>
    <scope>NUCLEOTIDE SEQUENCE [LARGE SCALE GENOMIC DNA]</scope>
    <source>
        <strain evidence="10 11">JCM 17504</strain>
    </source>
</reference>
<dbReference type="GO" id="GO:0005576">
    <property type="term" value="C:extracellular region"/>
    <property type="evidence" value="ECO:0007669"/>
    <property type="project" value="InterPro"/>
</dbReference>
<dbReference type="InterPro" id="IPR011100">
    <property type="entry name" value="Glyco_hydro_67_cat"/>
</dbReference>
<dbReference type="Pfam" id="PF07488">
    <property type="entry name" value="Glyco_hydro_67M"/>
    <property type="match status" value="1"/>
</dbReference>
<dbReference type="GO" id="GO:0045493">
    <property type="term" value="P:xylan catabolic process"/>
    <property type="evidence" value="ECO:0007669"/>
    <property type="project" value="UniProtKB-KW"/>
</dbReference>
<dbReference type="Gene3D" id="3.30.379.10">
    <property type="entry name" value="Chitobiase/beta-hexosaminidase domain 2-like"/>
    <property type="match status" value="1"/>
</dbReference>
<dbReference type="EMBL" id="BAABKX010000019">
    <property type="protein sequence ID" value="GAA5060980.1"/>
    <property type="molecule type" value="Genomic_DNA"/>
</dbReference>
<evidence type="ECO:0000259" key="7">
    <source>
        <dbReference type="Pfam" id="PF03648"/>
    </source>
</evidence>
<name>A0AAV3UNT4_9EURY</name>
<dbReference type="SUPFAM" id="SSF55545">
    <property type="entry name" value="beta-N-acetylhexosaminidase-like domain"/>
    <property type="match status" value="1"/>
</dbReference>
<gene>
    <name evidence="10" type="ORF">GCM10025751_46720</name>
</gene>
<dbReference type="Gene3D" id="3.90.1330.10">
    <property type="entry name" value="Alpha-glucuronidase, C-terminal domain"/>
    <property type="match status" value="1"/>
</dbReference>
<feature type="domain" description="Glycosyl hydrolase family 67 C-terminal" evidence="8">
    <location>
        <begin position="468"/>
        <end position="690"/>
    </location>
</feature>
<evidence type="ECO:0000256" key="4">
    <source>
        <dbReference type="ARBA" id="ARBA00023277"/>
    </source>
</evidence>
<evidence type="ECO:0000256" key="6">
    <source>
        <dbReference type="ARBA" id="ARBA00023326"/>
    </source>
</evidence>
<proteinExistence type="inferred from homology"/>
<evidence type="ECO:0000256" key="5">
    <source>
        <dbReference type="ARBA" id="ARBA00023295"/>
    </source>
</evidence>
<keyword evidence="11" id="KW-1185">Reference proteome</keyword>
<evidence type="ECO:0000313" key="10">
    <source>
        <dbReference type="EMBL" id="GAA5060980.1"/>
    </source>
</evidence>
<dbReference type="InterPro" id="IPR029018">
    <property type="entry name" value="Hex-like_dom2"/>
</dbReference>
<dbReference type="PANTHER" id="PTHR39207:SF1">
    <property type="entry name" value="ALPHA-GLUCURONIDASE A"/>
    <property type="match status" value="1"/>
</dbReference>
<comment type="similarity">
    <text evidence="1">Belongs to the glycosyl hydrolase 67 family.</text>
</comment>
<evidence type="ECO:0000259" key="9">
    <source>
        <dbReference type="Pfam" id="PF07488"/>
    </source>
</evidence>
<dbReference type="GO" id="GO:0033939">
    <property type="term" value="F:xylan alpha-1,2-glucuronosidase activity"/>
    <property type="evidence" value="ECO:0007669"/>
    <property type="project" value="TreeGrafter"/>
</dbReference>
<feature type="domain" description="Glycosyl hydrolase family 67 catalytic" evidence="9">
    <location>
        <begin position="141"/>
        <end position="467"/>
    </location>
</feature>
<dbReference type="SUPFAM" id="SSF51445">
    <property type="entry name" value="(Trans)glycosidases"/>
    <property type="match status" value="1"/>
</dbReference>
<accession>A0AAV3UNT4</accession>
<keyword evidence="3 10" id="KW-0378">Hydrolase</keyword>
<sequence>MRNVHEMSGGKYDDCWLRYAENGTSKSYRERCSNVYASVEAPELGAVRDELRRGFRGLLGREPHFWQHPPRSADGFLAVGTPAEMEVVSDCVSSEAVESLDDEGFLIRTADWEGAEIVVVTASTDRGLVYGTFYLLRHMSLGRPLDSLDVVREPTNAERIVNHWDNPFRRSVERGYAGPSIFDFERLPDLRERYVDYARLLASVGINGIVVNNVNTQIPNRDGANEATNELGGWQLLETRYLEKLTGLAALFRRYGIRLYLSVNFGAPEKFGDLDTADPCDDRIEQWWAAKADEIHECIPDFGGFLVKADSEGQPGPYNYDADHVNGANVLARALEPHSGRVWWRAFVYDSHEDRAVQQYNTFEPLDGEFHENVTVQVKNGPIDFQPREPVSPVFGQMPETNLGLELQITGEYTGQHVHACYHVPMWKEVLEFDTDPEGRGRRVKNLFTEEGTGIAGVSGPGDDPNWTGHYLAQANLYGYGRLAWNPDLDDETITDEWVRQTFGDDPAVIETVTDIMHDSWPAVIDYTTGGLGLLHMMYNGEARLENHYDPSPEEWPGYHGATEDGIGKDRNSKGNGYTQQYPAALAAGYDDPETCPNELLLFFHHLPWEYELEDGRTVVQTLYDNCFAGAAEAERLRDEWNSLDGKIDDERFRHIAERFDEQVVQAERWRDTLVAFFYERSSVPDQRGRVPSADASDESGA</sequence>
<evidence type="ECO:0000259" key="8">
    <source>
        <dbReference type="Pfam" id="PF07477"/>
    </source>
</evidence>
<dbReference type="PANTHER" id="PTHR39207">
    <property type="entry name" value="ALPHA-GLUCURONIDASE A"/>
    <property type="match status" value="1"/>
</dbReference>
<comment type="caution">
    <text evidence="10">The sequence shown here is derived from an EMBL/GenBank/DDBJ whole genome shotgun (WGS) entry which is preliminary data.</text>
</comment>
<dbReference type="GO" id="GO:0046559">
    <property type="term" value="F:alpha-glucuronidase activity"/>
    <property type="evidence" value="ECO:0007669"/>
    <property type="project" value="InterPro"/>
</dbReference>
<dbReference type="InterPro" id="IPR017853">
    <property type="entry name" value="GH"/>
</dbReference>
<dbReference type="Proteomes" id="UP001501729">
    <property type="component" value="Unassembled WGS sequence"/>
</dbReference>
<evidence type="ECO:0000313" key="11">
    <source>
        <dbReference type="Proteomes" id="UP001501729"/>
    </source>
</evidence>
<protein>
    <submittedName>
        <fullName evidence="10">Alpha-glucuronidase family glycosyl hydrolase</fullName>
    </submittedName>
</protein>
<keyword evidence="6" id="KW-0624">Polysaccharide degradation</keyword>
<keyword evidence="2" id="KW-0858">Xylan degradation</keyword>
<evidence type="ECO:0000256" key="3">
    <source>
        <dbReference type="ARBA" id="ARBA00022801"/>
    </source>
</evidence>
<dbReference type="InterPro" id="IPR005154">
    <property type="entry name" value="Glyco_hydro_67_aGlcAse_N"/>
</dbReference>
<evidence type="ECO:0000256" key="1">
    <source>
        <dbReference type="ARBA" id="ARBA00008833"/>
    </source>
</evidence>
<dbReference type="InterPro" id="IPR011099">
    <property type="entry name" value="Glyco_hydro_67_C"/>
</dbReference>
<dbReference type="Pfam" id="PF07477">
    <property type="entry name" value="Glyco_hydro_67C"/>
    <property type="match status" value="1"/>
</dbReference>
<organism evidence="10 11">
    <name type="scientific">Haladaptatus pallidirubidus</name>
    <dbReference type="NCBI Taxonomy" id="1008152"/>
    <lineage>
        <taxon>Archaea</taxon>
        <taxon>Methanobacteriati</taxon>
        <taxon>Methanobacteriota</taxon>
        <taxon>Stenosarchaea group</taxon>
        <taxon>Halobacteria</taxon>
        <taxon>Halobacteriales</taxon>
        <taxon>Haladaptataceae</taxon>
        <taxon>Haladaptatus</taxon>
    </lineage>
</organism>
<dbReference type="Pfam" id="PF03648">
    <property type="entry name" value="Glyco_hydro_67N"/>
    <property type="match status" value="1"/>
</dbReference>
<keyword evidence="5" id="KW-0326">Glycosidase</keyword>